<evidence type="ECO:0000313" key="1">
    <source>
        <dbReference type="EMBL" id="KAK9083100.1"/>
    </source>
</evidence>
<gene>
    <name evidence="1" type="ORF">Scep_029571</name>
</gene>
<name>A0AAP0HHS1_9MAGN</name>
<organism evidence="1 2">
    <name type="scientific">Stephania cephalantha</name>
    <dbReference type="NCBI Taxonomy" id="152367"/>
    <lineage>
        <taxon>Eukaryota</taxon>
        <taxon>Viridiplantae</taxon>
        <taxon>Streptophyta</taxon>
        <taxon>Embryophyta</taxon>
        <taxon>Tracheophyta</taxon>
        <taxon>Spermatophyta</taxon>
        <taxon>Magnoliopsida</taxon>
        <taxon>Ranunculales</taxon>
        <taxon>Menispermaceae</taxon>
        <taxon>Menispermoideae</taxon>
        <taxon>Cissampelideae</taxon>
        <taxon>Stephania</taxon>
    </lineage>
</organism>
<accession>A0AAP0HHS1</accession>
<protein>
    <submittedName>
        <fullName evidence="1">Uncharacterized protein</fullName>
    </submittedName>
</protein>
<evidence type="ECO:0000313" key="2">
    <source>
        <dbReference type="Proteomes" id="UP001419268"/>
    </source>
</evidence>
<sequence>MEDFTMCSARANPKPAIVASYSDSLFVVEKLNLMAYWIVKPLGASNMSPALLLELFDAPSM</sequence>
<reference evidence="1 2" key="1">
    <citation type="submission" date="2024-01" db="EMBL/GenBank/DDBJ databases">
        <title>Genome assemblies of Stephania.</title>
        <authorList>
            <person name="Yang L."/>
        </authorList>
    </citation>
    <scope>NUCLEOTIDE SEQUENCE [LARGE SCALE GENOMIC DNA]</scope>
    <source>
        <strain evidence="1">JXDWG</strain>
        <tissue evidence="1">Leaf</tissue>
    </source>
</reference>
<dbReference type="EMBL" id="JBBNAG010000013">
    <property type="protein sequence ID" value="KAK9083100.1"/>
    <property type="molecule type" value="Genomic_DNA"/>
</dbReference>
<comment type="caution">
    <text evidence="1">The sequence shown here is derived from an EMBL/GenBank/DDBJ whole genome shotgun (WGS) entry which is preliminary data.</text>
</comment>
<proteinExistence type="predicted"/>
<dbReference type="AlphaFoldDB" id="A0AAP0HHS1"/>
<keyword evidence="2" id="KW-1185">Reference proteome</keyword>
<dbReference type="Proteomes" id="UP001419268">
    <property type="component" value="Unassembled WGS sequence"/>
</dbReference>